<proteinExistence type="predicted"/>
<feature type="chain" id="PRO_5011556096" evidence="1">
    <location>
        <begin position="22"/>
        <end position="1062"/>
    </location>
</feature>
<dbReference type="SUPFAM" id="SSF49899">
    <property type="entry name" value="Concanavalin A-like lectins/glucanases"/>
    <property type="match status" value="1"/>
</dbReference>
<dbReference type="Pfam" id="PF20419">
    <property type="entry name" value="DUF6701"/>
    <property type="match status" value="1"/>
</dbReference>
<gene>
    <name evidence="3" type="ORF">SAMN04488073_3272</name>
</gene>
<dbReference type="AlphaFoldDB" id="A0A1I6I138"/>
<dbReference type="InterPro" id="IPR046524">
    <property type="entry name" value="DUF6701"/>
</dbReference>
<dbReference type="InterPro" id="IPR013320">
    <property type="entry name" value="ConA-like_dom_sf"/>
</dbReference>
<dbReference type="Proteomes" id="UP000199290">
    <property type="component" value="Unassembled WGS sequence"/>
</dbReference>
<sequence length="1062" mass="112151">MIWRLAVFFLLWLLLGSVASAEIVLSANNDPDGPVTVNVGDTVYLEVTATGCENVQGNNGVWRDNWVNAGDPEQQIFGTSPCSIPAFGRTVSYGSPGTYTVEFISEYCRNYRFGDCRTGWIEDQRDSIVVIVLDPQALTCFDDDYSANGLAPEDWVTSVASGSFTPTEINGRLRMTEARSNQSTAATLQREIPGAENLVILQFDYYAYGGNGADGIAVVLSDAGVTPRPGSFGGSLGYAQRNNGDAGFAGGWLGIGIDEYGNFSAATEGRQGGPGRIQDSVAIRGSGSGNSGYRYLDGTGRLNPGIDATGQNNPHRYRITVDSRTAGEAIVSVERDTGSGFQQLIAPFNVLNEPGQAAVPENFLLSLTGSTGGSTNIHELDNVELCALKLNPVGAQVDHFEIVHDGVALTCQPETVTIRACANEDCEAPDGLFTDPVTATLAPASGWKGGNQISFSGGVGQATLQNTSGGVVTLDVVGSQPSTRPQSVTLCDNGSGTLASNQCQLEFFESGLAFDVPDLISHRPSGPVEVRAVRQDEQSQACVPAFENVTRPVRFWSTYSDPGPNGRPVSRPAAINGSDISGDSANPSVVDLDFGPGGIAEIEVTYPDAGLMQLDARYVGSAATDDDGLVMPGADLFTSRPAGLCVRTGGECAAGDSTCPTFVRADEEFDLSITAVGWQSDTDADLCQGNPVTPNFRLLDIPLTSSVQAPAGGADGVFDPVSYTHTRSASATETVRARVSEVGVFEFSATPTAGSYLGLTPDGGRSQPTGRFYPDRFSVAVDPGEVGPVCSTGAPFTYIGQSFGYLATPSLTIEPLSVAGTRTRNYTAPGFQRLAAAGVVRSFPGQDALATDQAGNAMAVTSAVSTGALTVTEPGLMTYTYDLGDSFDYPKSAAARIAPFFPELPFSVDNITDSDGVNAEQPSYPFTPLAAFEMYYGRLVMENVYGPENIEALEMPFRVEYWDGARFAVNTADSCTDWSTADISNTANHHTLVTDSGKFTAGSAGPLILQPNGTQGTDTLVWAVEQWLRDDEDGDGTLDNPVGLATFGVFRGHDRVIYWQEP</sequence>
<organism evidence="3 4">
    <name type="scientific">Marinobacter gudaonensis</name>
    <dbReference type="NCBI Taxonomy" id="375760"/>
    <lineage>
        <taxon>Bacteria</taxon>
        <taxon>Pseudomonadati</taxon>
        <taxon>Pseudomonadota</taxon>
        <taxon>Gammaproteobacteria</taxon>
        <taxon>Pseudomonadales</taxon>
        <taxon>Marinobacteraceae</taxon>
        <taxon>Marinobacter</taxon>
    </lineage>
</organism>
<keyword evidence="4" id="KW-1185">Reference proteome</keyword>
<feature type="signal peptide" evidence="1">
    <location>
        <begin position="1"/>
        <end position="21"/>
    </location>
</feature>
<evidence type="ECO:0000313" key="4">
    <source>
        <dbReference type="Proteomes" id="UP000199290"/>
    </source>
</evidence>
<feature type="domain" description="DUF6701" evidence="2">
    <location>
        <begin position="489"/>
        <end position="1061"/>
    </location>
</feature>
<evidence type="ECO:0000259" key="2">
    <source>
        <dbReference type="Pfam" id="PF20419"/>
    </source>
</evidence>
<reference evidence="4" key="1">
    <citation type="submission" date="2016-10" db="EMBL/GenBank/DDBJ databases">
        <authorList>
            <person name="Varghese N."/>
            <person name="Submissions S."/>
        </authorList>
    </citation>
    <scope>NUCLEOTIDE SEQUENCE [LARGE SCALE GENOMIC DNA]</scope>
    <source>
        <strain evidence="4">CGMCC 1.6294</strain>
    </source>
</reference>
<dbReference type="STRING" id="375760.SAMN04488073_3272"/>
<dbReference type="EMBL" id="FOYV01000004">
    <property type="protein sequence ID" value="SFR60170.1"/>
    <property type="molecule type" value="Genomic_DNA"/>
</dbReference>
<dbReference type="Gene3D" id="2.60.120.200">
    <property type="match status" value="1"/>
</dbReference>
<name>A0A1I6I138_9GAMM</name>
<protein>
    <submittedName>
        <fullName evidence="3">MSHA biogenesis protein MshQ</fullName>
    </submittedName>
</protein>
<evidence type="ECO:0000256" key="1">
    <source>
        <dbReference type="SAM" id="SignalP"/>
    </source>
</evidence>
<keyword evidence="1" id="KW-0732">Signal</keyword>
<accession>A0A1I6I138</accession>
<evidence type="ECO:0000313" key="3">
    <source>
        <dbReference type="EMBL" id="SFR60170.1"/>
    </source>
</evidence>